<proteinExistence type="predicted"/>
<evidence type="ECO:0000313" key="3">
    <source>
        <dbReference type="Proteomes" id="UP000731465"/>
    </source>
</evidence>
<comment type="caution">
    <text evidence="2">The sequence shown here is derived from an EMBL/GenBank/DDBJ whole genome shotgun (WGS) entry which is preliminary data.</text>
</comment>
<protein>
    <submittedName>
        <fullName evidence="2">Sulfurtransferase TusA family protein</fullName>
    </submittedName>
</protein>
<dbReference type="RefSeq" id="WP_219938434.1">
    <property type="nucleotide sequence ID" value="NZ_JAGFNY010000081.1"/>
</dbReference>
<keyword evidence="3" id="KW-1185">Reference proteome</keyword>
<dbReference type="Gene3D" id="3.30.110.40">
    <property type="entry name" value="TusA-like domain"/>
    <property type="match status" value="1"/>
</dbReference>
<dbReference type="SUPFAM" id="SSF64307">
    <property type="entry name" value="SirA-like"/>
    <property type="match status" value="1"/>
</dbReference>
<gene>
    <name evidence="2" type="ORF">J5V48_09680</name>
</gene>
<organism evidence="2 3">
    <name type="scientific">Succinivibrio faecicola</name>
    <dbReference type="NCBI Taxonomy" id="2820300"/>
    <lineage>
        <taxon>Bacteria</taxon>
        <taxon>Pseudomonadati</taxon>
        <taxon>Pseudomonadota</taxon>
        <taxon>Gammaproteobacteria</taxon>
        <taxon>Aeromonadales</taxon>
        <taxon>Succinivibrionaceae</taxon>
        <taxon>Succinivibrio</taxon>
    </lineage>
</organism>
<dbReference type="Proteomes" id="UP000731465">
    <property type="component" value="Unassembled WGS sequence"/>
</dbReference>
<dbReference type="InterPro" id="IPR001455">
    <property type="entry name" value="TusA-like"/>
</dbReference>
<accession>A0ABS7DKU1</accession>
<reference evidence="2 3" key="1">
    <citation type="submission" date="2021-03" db="EMBL/GenBank/DDBJ databases">
        <title>Succinivibrio sp. nov. isolated from feces of cow.</title>
        <authorList>
            <person name="Choi J.-Y."/>
        </authorList>
    </citation>
    <scope>NUCLEOTIDE SEQUENCE [LARGE SCALE GENOMIC DNA]</scope>
    <source>
        <strain evidence="2 3">AGMB01872</strain>
    </source>
</reference>
<dbReference type="Pfam" id="PF01206">
    <property type="entry name" value="TusA"/>
    <property type="match status" value="1"/>
</dbReference>
<dbReference type="InterPro" id="IPR036868">
    <property type="entry name" value="TusA-like_sf"/>
</dbReference>
<name>A0ABS7DKU1_9GAMM</name>
<dbReference type="EMBL" id="JAGFNY010000081">
    <property type="protein sequence ID" value="MBW7571156.1"/>
    <property type="molecule type" value="Genomic_DNA"/>
</dbReference>
<feature type="domain" description="UPF0033" evidence="1">
    <location>
        <begin position="10"/>
        <end position="78"/>
    </location>
</feature>
<sequence length="85" mass="9520">MNSSDFDDFLDITKDQCPITFLKASLKLEEMNIGAVLKIHLNDGEPFNNISRTLKKDGQQIISSSSLEDGSKIIYVKKLVETLSE</sequence>
<evidence type="ECO:0000313" key="2">
    <source>
        <dbReference type="EMBL" id="MBW7571156.1"/>
    </source>
</evidence>
<evidence type="ECO:0000259" key="1">
    <source>
        <dbReference type="Pfam" id="PF01206"/>
    </source>
</evidence>